<evidence type="ECO:0000313" key="9">
    <source>
        <dbReference type="Proteomes" id="UP000779900"/>
    </source>
</evidence>
<comment type="similarity">
    <text evidence="2 7">Belongs to the ExbD/TolR family.</text>
</comment>
<evidence type="ECO:0000256" key="2">
    <source>
        <dbReference type="ARBA" id="ARBA00005811"/>
    </source>
</evidence>
<evidence type="ECO:0000256" key="3">
    <source>
        <dbReference type="ARBA" id="ARBA00022475"/>
    </source>
</evidence>
<dbReference type="EMBL" id="VGIR01000028">
    <property type="protein sequence ID" value="MBM3331404.1"/>
    <property type="molecule type" value="Genomic_DNA"/>
</dbReference>
<evidence type="ECO:0000256" key="4">
    <source>
        <dbReference type="ARBA" id="ARBA00022692"/>
    </source>
</evidence>
<dbReference type="GO" id="GO:0005886">
    <property type="term" value="C:plasma membrane"/>
    <property type="evidence" value="ECO:0007669"/>
    <property type="project" value="UniProtKB-SubCell"/>
</dbReference>
<protein>
    <submittedName>
        <fullName evidence="8">Biopolymer transporter ExbD</fullName>
    </submittedName>
</protein>
<evidence type="ECO:0000313" key="8">
    <source>
        <dbReference type="EMBL" id="MBM3331404.1"/>
    </source>
</evidence>
<dbReference type="PANTHER" id="PTHR30558">
    <property type="entry name" value="EXBD MEMBRANE COMPONENT OF PMF-DRIVEN MACROMOLECULE IMPORT SYSTEM"/>
    <property type="match status" value="1"/>
</dbReference>
<dbReference type="Pfam" id="PF02472">
    <property type="entry name" value="ExbD"/>
    <property type="match status" value="1"/>
</dbReference>
<name>A0A937XHB6_UNCW3</name>
<comment type="caution">
    <text evidence="8">The sequence shown here is derived from an EMBL/GenBank/DDBJ whole genome shotgun (WGS) entry which is preliminary data.</text>
</comment>
<evidence type="ECO:0000256" key="6">
    <source>
        <dbReference type="ARBA" id="ARBA00023136"/>
    </source>
</evidence>
<dbReference type="GO" id="GO:0015031">
    <property type="term" value="P:protein transport"/>
    <property type="evidence" value="ECO:0007669"/>
    <property type="project" value="UniProtKB-KW"/>
</dbReference>
<dbReference type="AlphaFoldDB" id="A0A937XHB6"/>
<dbReference type="Gene3D" id="3.30.420.270">
    <property type="match status" value="1"/>
</dbReference>
<dbReference type="Proteomes" id="UP000779900">
    <property type="component" value="Unassembled WGS sequence"/>
</dbReference>
<evidence type="ECO:0000256" key="1">
    <source>
        <dbReference type="ARBA" id="ARBA00004162"/>
    </source>
</evidence>
<gene>
    <name evidence="8" type="ORF">FJY68_06065</name>
</gene>
<keyword evidence="6" id="KW-0472">Membrane</keyword>
<keyword evidence="7" id="KW-0813">Transport</keyword>
<evidence type="ECO:0000256" key="5">
    <source>
        <dbReference type="ARBA" id="ARBA00022989"/>
    </source>
</evidence>
<dbReference type="GO" id="GO:0022857">
    <property type="term" value="F:transmembrane transporter activity"/>
    <property type="evidence" value="ECO:0007669"/>
    <property type="project" value="InterPro"/>
</dbReference>
<keyword evidence="5" id="KW-1133">Transmembrane helix</keyword>
<evidence type="ECO:0000256" key="7">
    <source>
        <dbReference type="RuleBase" id="RU003879"/>
    </source>
</evidence>
<comment type="subcellular location">
    <subcellularLocation>
        <location evidence="1">Cell membrane</location>
        <topology evidence="1">Single-pass membrane protein</topology>
    </subcellularLocation>
    <subcellularLocation>
        <location evidence="7">Cell membrane</location>
        <topology evidence="7">Single-pass type II membrane protein</topology>
    </subcellularLocation>
</comment>
<dbReference type="InterPro" id="IPR003400">
    <property type="entry name" value="ExbD"/>
</dbReference>
<keyword evidence="7" id="KW-0653">Protein transport</keyword>
<organism evidence="8 9">
    <name type="scientific">candidate division WOR-3 bacterium</name>
    <dbReference type="NCBI Taxonomy" id="2052148"/>
    <lineage>
        <taxon>Bacteria</taxon>
        <taxon>Bacteria division WOR-3</taxon>
    </lineage>
</organism>
<dbReference type="PANTHER" id="PTHR30558:SF3">
    <property type="entry name" value="BIOPOLYMER TRANSPORT PROTEIN EXBD-RELATED"/>
    <property type="match status" value="1"/>
</dbReference>
<keyword evidence="3" id="KW-1003">Cell membrane</keyword>
<reference evidence="8" key="1">
    <citation type="submission" date="2019-03" db="EMBL/GenBank/DDBJ databases">
        <title>Lake Tanganyika Metagenome-Assembled Genomes (MAGs).</title>
        <authorList>
            <person name="Tran P."/>
        </authorList>
    </citation>
    <scope>NUCLEOTIDE SEQUENCE</scope>
    <source>
        <strain evidence="8">K_DeepCast_150m_m2_040</strain>
    </source>
</reference>
<proteinExistence type="inferred from homology"/>
<accession>A0A937XHB6</accession>
<sequence>MAISLRKKGGGGAPSIPTASTGDVAFLIMIFFMSTSMFAKEKGLKIVLPEPTPPGQESQVKLPPQNLLNVGVNSQGQVQVSLASEPQKAEYIDVPQLRELVVDRLAANKDLVISLRVSRGAPYRVMIDVFDQLKLAKASRISLLHVADMGEEGGP</sequence>
<keyword evidence="4 7" id="KW-0812">Transmembrane</keyword>